<dbReference type="SUPFAM" id="SSF51735">
    <property type="entry name" value="NAD(P)-binding Rossmann-fold domains"/>
    <property type="match status" value="1"/>
</dbReference>
<dbReference type="EMBL" id="SNRX01000006">
    <property type="protein sequence ID" value="KAA6302693.1"/>
    <property type="molecule type" value="Genomic_DNA"/>
</dbReference>
<organism evidence="3 4">
    <name type="scientific">Candidatus Ordinivivax streblomastigis</name>
    <dbReference type="NCBI Taxonomy" id="2540710"/>
    <lineage>
        <taxon>Bacteria</taxon>
        <taxon>Pseudomonadati</taxon>
        <taxon>Bacteroidota</taxon>
        <taxon>Bacteroidia</taxon>
        <taxon>Bacteroidales</taxon>
        <taxon>Candidatus Ordinivivax</taxon>
    </lineage>
</organism>
<dbReference type="PANTHER" id="PTHR40459:SF1">
    <property type="entry name" value="CONSERVED HYPOTHETICAL ALANINE AND LEUCINE RICH PROTEIN"/>
    <property type="match status" value="1"/>
</dbReference>
<dbReference type="Gene3D" id="1.10.1040.20">
    <property type="entry name" value="ProC-like, C-terminal domain"/>
    <property type="match status" value="1"/>
</dbReference>
<dbReference type="InterPro" id="IPR019665">
    <property type="entry name" value="OxRdtase/DH_put_Rossmann_dom"/>
</dbReference>
<dbReference type="AlphaFoldDB" id="A0A5M8P2L8"/>
<protein>
    <recommendedName>
        <fullName evidence="5">DUF2520 domain-containing protein</fullName>
    </recommendedName>
</protein>
<gene>
    <name evidence="3" type="ORF">EZS26_001200</name>
</gene>
<proteinExistence type="predicted"/>
<evidence type="ECO:0008006" key="5">
    <source>
        <dbReference type="Google" id="ProtNLM"/>
    </source>
</evidence>
<dbReference type="Gene3D" id="3.40.50.720">
    <property type="entry name" value="NAD(P)-binding Rossmann-like Domain"/>
    <property type="match status" value="1"/>
</dbReference>
<dbReference type="InterPro" id="IPR036291">
    <property type="entry name" value="NAD(P)-bd_dom_sf"/>
</dbReference>
<accession>A0A5M8P2L8</accession>
<dbReference type="PANTHER" id="PTHR40459">
    <property type="entry name" value="CONSERVED HYPOTHETICAL ALANINE AND LEUCINE RICH PROTEIN"/>
    <property type="match status" value="1"/>
</dbReference>
<dbReference type="Pfam" id="PF10728">
    <property type="entry name" value="DUF2520"/>
    <property type="match status" value="1"/>
</dbReference>
<feature type="domain" description="Putative oxidoreductase/dehydrogenase Rossmann-like" evidence="1">
    <location>
        <begin position="6"/>
        <end position="101"/>
    </location>
</feature>
<dbReference type="SUPFAM" id="SSF48179">
    <property type="entry name" value="6-phosphogluconate dehydrogenase C-terminal domain-like"/>
    <property type="match status" value="1"/>
</dbReference>
<reference evidence="3 4" key="1">
    <citation type="submission" date="2019-03" db="EMBL/GenBank/DDBJ databases">
        <title>Single cell metagenomics reveals metabolic interactions within the superorganism composed of flagellate Streblomastix strix and complex community of Bacteroidetes bacteria on its surface.</title>
        <authorList>
            <person name="Treitli S.C."/>
            <person name="Kolisko M."/>
            <person name="Husnik F."/>
            <person name="Keeling P."/>
            <person name="Hampl V."/>
        </authorList>
    </citation>
    <scope>NUCLEOTIDE SEQUENCE [LARGE SCALE GENOMIC DNA]</scope>
    <source>
        <strain evidence="3">St1</strain>
    </source>
</reference>
<dbReference type="InterPro" id="IPR008927">
    <property type="entry name" value="6-PGluconate_DH-like_C_sf"/>
</dbReference>
<dbReference type="InterPro" id="IPR018931">
    <property type="entry name" value="DUF2520"/>
</dbReference>
<evidence type="ECO:0000259" key="2">
    <source>
        <dbReference type="Pfam" id="PF10728"/>
    </source>
</evidence>
<dbReference type="InterPro" id="IPR037108">
    <property type="entry name" value="TM1727-like_C_sf"/>
</dbReference>
<name>A0A5M8P2L8_9BACT</name>
<dbReference type="Proteomes" id="UP000324575">
    <property type="component" value="Unassembled WGS sequence"/>
</dbReference>
<sequence length="260" mass="29265">METRHCKIVLIGAGNVATQLGSALQKKGFPILQVYSQTLPSASALGKRLQADYTHQIQEINLHADLYIFAVKDSALSGLLNAFPQVDGLLVHTAGSLPMSIFEETHRSRYGVFYPLQTFSKNRDIAFDHIPLFIEAYQPQDEQLLESMASELSGTVLRLSSEKRKHLHLAAVFACNFTNHLYHLSAQILEKQDLPWPLLLPLIEETASKVKNLPPKEAQTGPAVRYDTHVMDRHLELLQDEVEMQEVYKLISEGIHRQAT</sequence>
<feature type="domain" description="DUF2520" evidence="2">
    <location>
        <begin position="130"/>
        <end position="253"/>
    </location>
</feature>
<comment type="caution">
    <text evidence="3">The sequence shown here is derived from an EMBL/GenBank/DDBJ whole genome shotgun (WGS) entry which is preliminary data.</text>
</comment>
<evidence type="ECO:0000313" key="3">
    <source>
        <dbReference type="EMBL" id="KAA6302693.1"/>
    </source>
</evidence>
<evidence type="ECO:0000259" key="1">
    <source>
        <dbReference type="Pfam" id="PF10727"/>
    </source>
</evidence>
<dbReference type="Pfam" id="PF10727">
    <property type="entry name" value="Rossmann-like"/>
    <property type="match status" value="1"/>
</dbReference>
<evidence type="ECO:0000313" key="4">
    <source>
        <dbReference type="Proteomes" id="UP000324575"/>
    </source>
</evidence>